<keyword evidence="12" id="KW-1185">Reference proteome</keyword>
<feature type="region of interest" description="Disordered" evidence="9">
    <location>
        <begin position="247"/>
        <end position="330"/>
    </location>
</feature>
<dbReference type="Gene3D" id="1.10.441.10">
    <property type="entry name" value="Phosphomannose Isomerase, domain 2"/>
    <property type="match status" value="1"/>
</dbReference>
<evidence type="ECO:0000256" key="4">
    <source>
        <dbReference type="ARBA" id="ARBA00010772"/>
    </source>
</evidence>
<comment type="pathway">
    <text evidence="3">Nucleotide-sugar biosynthesis; GDP-alpha-D-mannose biosynthesis; alpha-D-mannose 1-phosphate from D-fructose 6-phosphate: step 1/2.</text>
</comment>
<dbReference type="InParanoid" id="D7FPP3"/>
<dbReference type="GO" id="GO:0008270">
    <property type="term" value="F:zinc ion binding"/>
    <property type="evidence" value="ECO:0007669"/>
    <property type="project" value="InterPro"/>
</dbReference>
<dbReference type="eggNOG" id="KOG2757">
    <property type="taxonomic scope" value="Eukaryota"/>
</dbReference>
<dbReference type="InterPro" id="IPR011051">
    <property type="entry name" value="RmlC_Cupin_sf"/>
</dbReference>
<gene>
    <name evidence="11" type="primary">MPI1</name>
    <name evidence="11" type="ORF">Esi_0195_0002</name>
</gene>
<dbReference type="GO" id="GO:0005975">
    <property type="term" value="P:carbohydrate metabolic process"/>
    <property type="evidence" value="ECO:0007669"/>
    <property type="project" value="InterPro"/>
</dbReference>
<evidence type="ECO:0000256" key="7">
    <source>
        <dbReference type="ARBA" id="ARBA00022833"/>
    </source>
</evidence>
<evidence type="ECO:0000256" key="2">
    <source>
        <dbReference type="ARBA" id="ARBA00001947"/>
    </source>
</evidence>
<dbReference type="EMBL" id="FN649760">
    <property type="protein sequence ID" value="CBJ30500.1"/>
    <property type="molecule type" value="Genomic_DNA"/>
</dbReference>
<keyword evidence="6" id="KW-0479">Metal-binding</keyword>
<dbReference type="CDD" id="cd07011">
    <property type="entry name" value="cupin_PMI_type_I_N"/>
    <property type="match status" value="1"/>
</dbReference>
<dbReference type="AlphaFoldDB" id="D7FPP3"/>
<comment type="similarity">
    <text evidence="4">Belongs to the mannose-6-phosphate isomerase type 1 family.</text>
</comment>
<dbReference type="STRING" id="2880.D7FPP3"/>
<comment type="catalytic activity">
    <reaction evidence="1">
        <text>D-mannose 6-phosphate = D-fructose 6-phosphate</text>
        <dbReference type="Rhea" id="RHEA:12356"/>
        <dbReference type="ChEBI" id="CHEBI:58735"/>
        <dbReference type="ChEBI" id="CHEBI:61527"/>
        <dbReference type="EC" id="5.3.1.8"/>
    </reaction>
</comment>
<reference evidence="11 12" key="1">
    <citation type="journal article" date="2010" name="Nature">
        <title>The Ectocarpus genome and the independent evolution of multicellularity in brown algae.</title>
        <authorList>
            <person name="Cock J.M."/>
            <person name="Sterck L."/>
            <person name="Rouze P."/>
            <person name="Scornet D."/>
            <person name="Allen A.E."/>
            <person name="Amoutzias G."/>
            <person name="Anthouard V."/>
            <person name="Artiguenave F."/>
            <person name="Aury J.M."/>
            <person name="Badger J.H."/>
            <person name="Beszteri B."/>
            <person name="Billiau K."/>
            <person name="Bonnet E."/>
            <person name="Bothwell J.H."/>
            <person name="Bowler C."/>
            <person name="Boyen C."/>
            <person name="Brownlee C."/>
            <person name="Carrano C.J."/>
            <person name="Charrier B."/>
            <person name="Cho G.Y."/>
            <person name="Coelho S.M."/>
            <person name="Collen J."/>
            <person name="Corre E."/>
            <person name="Da Silva C."/>
            <person name="Delage L."/>
            <person name="Delaroque N."/>
            <person name="Dittami S.M."/>
            <person name="Doulbeau S."/>
            <person name="Elias M."/>
            <person name="Farnham G."/>
            <person name="Gachon C.M."/>
            <person name="Gschloessl B."/>
            <person name="Heesch S."/>
            <person name="Jabbari K."/>
            <person name="Jubin C."/>
            <person name="Kawai H."/>
            <person name="Kimura K."/>
            <person name="Kloareg B."/>
            <person name="Kupper F.C."/>
            <person name="Lang D."/>
            <person name="Le Bail A."/>
            <person name="Leblanc C."/>
            <person name="Lerouge P."/>
            <person name="Lohr M."/>
            <person name="Lopez P.J."/>
            <person name="Martens C."/>
            <person name="Maumus F."/>
            <person name="Michel G."/>
            <person name="Miranda-Saavedra D."/>
            <person name="Morales J."/>
            <person name="Moreau H."/>
            <person name="Motomura T."/>
            <person name="Nagasato C."/>
            <person name="Napoli C.A."/>
            <person name="Nelson D.R."/>
            <person name="Nyvall-Collen P."/>
            <person name="Peters A.F."/>
            <person name="Pommier C."/>
            <person name="Potin P."/>
            <person name="Poulain J."/>
            <person name="Quesneville H."/>
            <person name="Read B."/>
            <person name="Rensing S.A."/>
            <person name="Ritter A."/>
            <person name="Rousvoal S."/>
            <person name="Samanta M."/>
            <person name="Samson G."/>
            <person name="Schroeder D.C."/>
            <person name="Segurens B."/>
            <person name="Strittmatter M."/>
            <person name="Tonon T."/>
            <person name="Tregear J.W."/>
            <person name="Valentin K."/>
            <person name="von Dassow P."/>
            <person name="Yamagishi T."/>
            <person name="Van de Peer Y."/>
            <person name="Wincker P."/>
        </authorList>
    </citation>
    <scope>NUCLEOTIDE SEQUENCE [LARGE SCALE GENOMIC DNA]</scope>
    <source>
        <strain evidence="12">Ec32 / CCAP1310/4</strain>
    </source>
</reference>
<organism evidence="11 12">
    <name type="scientific">Ectocarpus siliculosus</name>
    <name type="common">Brown alga</name>
    <name type="synonym">Conferva siliculosa</name>
    <dbReference type="NCBI Taxonomy" id="2880"/>
    <lineage>
        <taxon>Eukaryota</taxon>
        <taxon>Sar</taxon>
        <taxon>Stramenopiles</taxon>
        <taxon>Ochrophyta</taxon>
        <taxon>PX clade</taxon>
        <taxon>Phaeophyceae</taxon>
        <taxon>Ectocarpales</taxon>
        <taxon>Ectocarpaceae</taxon>
        <taxon>Ectocarpus</taxon>
    </lineage>
</organism>
<feature type="domain" description="Phosphomannose isomerase type I catalytic" evidence="10">
    <location>
        <begin position="4"/>
        <end position="145"/>
    </location>
</feature>
<dbReference type="Proteomes" id="UP000002630">
    <property type="component" value="Unassembled WGS sequence"/>
</dbReference>
<dbReference type="InterPro" id="IPR001250">
    <property type="entry name" value="Man6P_Isoase-1"/>
</dbReference>
<evidence type="ECO:0000313" key="11">
    <source>
        <dbReference type="EMBL" id="CBJ30500.1"/>
    </source>
</evidence>
<dbReference type="PRINTS" id="PR00714">
    <property type="entry name" value="MAN6PISMRASE"/>
</dbReference>
<keyword evidence="8 11" id="KW-0413">Isomerase</keyword>
<protein>
    <recommendedName>
        <fullName evidence="5">mannose-6-phosphate isomerase</fullName>
        <ecNumber evidence="5">5.3.1.8</ecNumber>
    </recommendedName>
</protein>
<feature type="compositionally biased region" description="Basic and acidic residues" evidence="9">
    <location>
        <begin position="321"/>
        <end position="330"/>
    </location>
</feature>
<evidence type="ECO:0000256" key="6">
    <source>
        <dbReference type="ARBA" id="ARBA00022723"/>
    </source>
</evidence>
<dbReference type="EC" id="5.3.1.8" evidence="5"/>
<dbReference type="InterPro" id="IPR018050">
    <property type="entry name" value="Pmannose_isomerase-type1_CS"/>
</dbReference>
<dbReference type="Gene3D" id="2.60.120.10">
    <property type="entry name" value="Jelly Rolls"/>
    <property type="match status" value="2"/>
</dbReference>
<comment type="cofactor">
    <cofactor evidence="2">
        <name>Zn(2+)</name>
        <dbReference type="ChEBI" id="CHEBI:29105"/>
    </cofactor>
</comment>
<name>D7FPP3_ECTSI</name>
<dbReference type="PANTHER" id="PTHR10309">
    <property type="entry name" value="MANNOSE-6-PHOSPHATE ISOMERASE"/>
    <property type="match status" value="1"/>
</dbReference>
<dbReference type="GO" id="GO:0005829">
    <property type="term" value="C:cytosol"/>
    <property type="evidence" value="ECO:0007669"/>
    <property type="project" value="TreeGrafter"/>
</dbReference>
<evidence type="ECO:0000256" key="8">
    <source>
        <dbReference type="ARBA" id="ARBA00023235"/>
    </source>
</evidence>
<evidence type="ECO:0000256" key="3">
    <source>
        <dbReference type="ARBA" id="ARBA00004666"/>
    </source>
</evidence>
<dbReference type="GO" id="GO:0004476">
    <property type="term" value="F:mannose-6-phosphate isomerase activity"/>
    <property type="evidence" value="ECO:0007669"/>
    <property type="project" value="UniProtKB-EC"/>
</dbReference>
<dbReference type="GO" id="GO:0009298">
    <property type="term" value="P:GDP-mannose biosynthetic process"/>
    <property type="evidence" value="ECO:0007669"/>
    <property type="project" value="UniProtKB-UniPathway"/>
</dbReference>
<dbReference type="InterPro" id="IPR014710">
    <property type="entry name" value="RmlC-like_jellyroll"/>
</dbReference>
<evidence type="ECO:0000256" key="9">
    <source>
        <dbReference type="SAM" id="MobiDB-lite"/>
    </source>
</evidence>
<dbReference type="UniPathway" id="UPA00126">
    <property type="reaction ID" value="UER00423"/>
</dbReference>
<evidence type="ECO:0000313" key="12">
    <source>
        <dbReference type="Proteomes" id="UP000002630"/>
    </source>
</evidence>
<evidence type="ECO:0000259" key="10">
    <source>
        <dbReference type="Pfam" id="PF20511"/>
    </source>
</evidence>
<keyword evidence="7" id="KW-0862">Zinc</keyword>
<proteinExistence type="inferred from homology"/>
<dbReference type="NCBIfam" id="TIGR00218">
    <property type="entry name" value="manA"/>
    <property type="match status" value="1"/>
</dbReference>
<dbReference type="PANTHER" id="PTHR10309:SF0">
    <property type="entry name" value="MANNOSE-6-PHOSPHATE ISOMERASE"/>
    <property type="match status" value="1"/>
</dbReference>
<accession>D7FPP3</accession>
<evidence type="ECO:0000256" key="5">
    <source>
        <dbReference type="ARBA" id="ARBA00011956"/>
    </source>
</evidence>
<dbReference type="InterPro" id="IPR046457">
    <property type="entry name" value="PMI_typeI_cat"/>
</dbReference>
<dbReference type="InterPro" id="IPR016305">
    <property type="entry name" value="Mannose-6-P_Isomerase"/>
</dbReference>
<evidence type="ECO:0000256" key="1">
    <source>
        <dbReference type="ARBA" id="ARBA00000757"/>
    </source>
</evidence>
<sequence length="534" mass="58140">MEVLQSSVQQYAWGKKGSDSVVAKLKGLGDAEYTVKPEENYAEMWIGTHPSGPSRVVRDGSPGPLLKEILDDNPHVLGAIRWKGDLPFLFKVISISKALSIQAHPDKRLAERLHAERPDVYKDDNHKPEMAVTLSDFEGLCGFRPFYEIVWNLHAYPELRSMVSYGALKAVCKAGDDVERQRSALKKLFGSFVKCDKNVVRTQVAALVSRLEKNFPAEATPDDVSASMNGLKIDQAPEPLREVLAAKSAAGQDNGGAVPDEQKTLNKNPSMHLGGYVFKGGEQGGAPSPPPTLGTVPSFSVGSPSRDGADCDASVSSPPGAEERKRAEDVLADVDKSEEIFGKAFRGGPKAAAGLMARLQREDADSQRVMLRLSKEYPGDLGILMPLMLNLLHLKPGLAFFMTVDEPHAYLRGDILEVMACSNNVVRAALTPKFRDVNLLVEMLTYNMGAPAVLPAETVDACRKRYTPPINDFEIQILQVPANERYELEAMPVPVVMVALEGGDGGRVIESKTDREIKACEGGVFFLPAFTPVQ</sequence>
<dbReference type="Pfam" id="PF20511">
    <property type="entry name" value="PMI_typeI_cat"/>
    <property type="match status" value="1"/>
</dbReference>
<dbReference type="PROSITE" id="PS00965">
    <property type="entry name" value="PMI_I_1"/>
    <property type="match status" value="1"/>
</dbReference>
<dbReference type="SUPFAM" id="SSF51182">
    <property type="entry name" value="RmlC-like cupins"/>
    <property type="match status" value="1"/>
</dbReference>
<dbReference type="OrthoDB" id="6605218at2759"/>